<accession>A0A8J2Z3E2</accession>
<comment type="caution">
    <text evidence="1">The sequence shown here is derived from an EMBL/GenBank/DDBJ whole genome shotgun (WGS) entry which is preliminary data.</text>
</comment>
<dbReference type="AlphaFoldDB" id="A0A8J2Z3E2"/>
<organism evidence="1 2">
    <name type="scientific">Cysteiniphilum litorale</name>
    <dbReference type="NCBI Taxonomy" id="2056700"/>
    <lineage>
        <taxon>Bacteria</taxon>
        <taxon>Pseudomonadati</taxon>
        <taxon>Pseudomonadota</taxon>
        <taxon>Gammaproteobacteria</taxon>
        <taxon>Thiotrichales</taxon>
        <taxon>Fastidiosibacteraceae</taxon>
        <taxon>Cysteiniphilum</taxon>
    </lineage>
</organism>
<dbReference type="EMBL" id="BMJS01000005">
    <property type="protein sequence ID" value="GGF92594.1"/>
    <property type="molecule type" value="Genomic_DNA"/>
</dbReference>
<name>A0A8J2Z3E2_9GAMM</name>
<keyword evidence="2" id="KW-1185">Reference proteome</keyword>
<gene>
    <name evidence="1" type="ORF">GCM10010995_07190</name>
</gene>
<reference evidence="1" key="2">
    <citation type="submission" date="2020-09" db="EMBL/GenBank/DDBJ databases">
        <authorList>
            <person name="Sun Q."/>
            <person name="Zhou Y."/>
        </authorList>
    </citation>
    <scope>NUCLEOTIDE SEQUENCE</scope>
    <source>
        <strain evidence="1">CGMCC 1.15758</strain>
    </source>
</reference>
<dbReference type="Proteomes" id="UP000636949">
    <property type="component" value="Unassembled WGS sequence"/>
</dbReference>
<reference evidence="1" key="1">
    <citation type="journal article" date="2014" name="Int. J. Syst. Evol. Microbiol.">
        <title>Complete genome sequence of Corynebacterium casei LMG S-19264T (=DSM 44701T), isolated from a smear-ripened cheese.</title>
        <authorList>
            <consortium name="US DOE Joint Genome Institute (JGI-PGF)"/>
            <person name="Walter F."/>
            <person name="Albersmeier A."/>
            <person name="Kalinowski J."/>
            <person name="Ruckert C."/>
        </authorList>
    </citation>
    <scope>NUCLEOTIDE SEQUENCE</scope>
    <source>
        <strain evidence="1">CGMCC 1.15758</strain>
    </source>
</reference>
<proteinExistence type="predicted"/>
<evidence type="ECO:0000313" key="1">
    <source>
        <dbReference type="EMBL" id="GGF92594.1"/>
    </source>
</evidence>
<sequence>MNISFATNSEHLIAESSACICDTDRDLLFIDQDIELLAVRSNGYHYVGSLKQVLNSKQFELFSKDIKAMLMEELNQLAMVS</sequence>
<evidence type="ECO:0000313" key="2">
    <source>
        <dbReference type="Proteomes" id="UP000636949"/>
    </source>
</evidence>
<protein>
    <submittedName>
        <fullName evidence="1">Uncharacterized protein</fullName>
    </submittedName>
</protein>